<evidence type="ECO:0000313" key="3">
    <source>
        <dbReference type="Proteomes" id="UP001318860"/>
    </source>
</evidence>
<comment type="caution">
    <text evidence="2">The sequence shown here is derived from an EMBL/GenBank/DDBJ whole genome shotgun (WGS) entry which is preliminary data.</text>
</comment>
<protein>
    <submittedName>
        <fullName evidence="2">Uncharacterized protein</fullName>
    </submittedName>
</protein>
<accession>A0ABR0VMA8</accession>
<proteinExistence type="predicted"/>
<evidence type="ECO:0000256" key="1">
    <source>
        <dbReference type="SAM" id="MobiDB-lite"/>
    </source>
</evidence>
<reference evidence="2 3" key="1">
    <citation type="journal article" date="2021" name="Comput. Struct. Biotechnol. J.">
        <title>De novo genome assembly of the potent medicinal plant Rehmannia glutinosa using nanopore technology.</title>
        <authorList>
            <person name="Ma L."/>
            <person name="Dong C."/>
            <person name="Song C."/>
            <person name="Wang X."/>
            <person name="Zheng X."/>
            <person name="Niu Y."/>
            <person name="Chen S."/>
            <person name="Feng W."/>
        </authorList>
    </citation>
    <scope>NUCLEOTIDE SEQUENCE [LARGE SCALE GENOMIC DNA]</scope>
    <source>
        <strain evidence="2">DH-2019</strain>
    </source>
</reference>
<gene>
    <name evidence="2" type="ORF">DH2020_031123</name>
</gene>
<organism evidence="2 3">
    <name type="scientific">Rehmannia glutinosa</name>
    <name type="common">Chinese foxglove</name>
    <dbReference type="NCBI Taxonomy" id="99300"/>
    <lineage>
        <taxon>Eukaryota</taxon>
        <taxon>Viridiplantae</taxon>
        <taxon>Streptophyta</taxon>
        <taxon>Embryophyta</taxon>
        <taxon>Tracheophyta</taxon>
        <taxon>Spermatophyta</taxon>
        <taxon>Magnoliopsida</taxon>
        <taxon>eudicotyledons</taxon>
        <taxon>Gunneridae</taxon>
        <taxon>Pentapetalae</taxon>
        <taxon>asterids</taxon>
        <taxon>lamiids</taxon>
        <taxon>Lamiales</taxon>
        <taxon>Orobanchaceae</taxon>
        <taxon>Rehmannieae</taxon>
        <taxon>Rehmannia</taxon>
    </lineage>
</organism>
<sequence length="142" mass="16573">MASLHSHRNYTTNHNHISLRPNSYAREKPQNPGQVRHRRIPNGKFHKLAVFQHESQRQSDGKKQEFRALQILRQRGLNYLQGERCRQRCYSRVTGRARSTKKMNDGGCGVQYGSVFGFGKKYFKITRDAYKNIIIVPLNLKT</sequence>
<dbReference type="EMBL" id="JABTTQ020001115">
    <property type="protein sequence ID" value="KAK6135132.1"/>
    <property type="molecule type" value="Genomic_DNA"/>
</dbReference>
<feature type="region of interest" description="Disordered" evidence="1">
    <location>
        <begin position="1"/>
        <end position="37"/>
    </location>
</feature>
<keyword evidence="3" id="KW-1185">Reference proteome</keyword>
<name>A0ABR0VMA8_REHGL</name>
<evidence type="ECO:0000313" key="2">
    <source>
        <dbReference type="EMBL" id="KAK6135132.1"/>
    </source>
</evidence>
<dbReference type="Proteomes" id="UP001318860">
    <property type="component" value="Unassembled WGS sequence"/>
</dbReference>